<name>E3MVY7_CAERE</name>
<keyword evidence="2" id="KW-1185">Reference proteome</keyword>
<proteinExistence type="predicted"/>
<dbReference type="OrthoDB" id="5844743at2759"/>
<evidence type="ECO:0000313" key="2">
    <source>
        <dbReference type="Proteomes" id="UP000008281"/>
    </source>
</evidence>
<protein>
    <recommendedName>
        <fullName evidence="3">3'-5' exonuclease domain-containing protein</fullName>
    </recommendedName>
</protein>
<sequence length="249" mass="29231">MILYEASPEHTNHSFTSTPRIPTLPHGTDLALLTFCDMATKTMLFWRVHKMSSYQMHQIQGVIRGINEMRQFACFGTEPFFESVHDVQYQRKNGSLISLKEAVKECVGLDDWTKEVLWRLDQRIRITDSLIEGHNIIRSFPRTYQDFIYMDTENSHNKLPHGGKSALLTFCDVPTRTVLLWQVHKMTEYQLEKVRGVMRGISEMRSFACFGKEDFIESIYNVQYNRPLTEFSTQRWTRWPCDTFGKDIV</sequence>
<dbReference type="CTD" id="9806575"/>
<dbReference type="InParanoid" id="E3MVY7"/>
<dbReference type="EMBL" id="DS268484">
    <property type="protein sequence ID" value="EFP10353.1"/>
    <property type="molecule type" value="Genomic_DNA"/>
</dbReference>
<dbReference type="RefSeq" id="XP_003099745.2">
    <property type="nucleotide sequence ID" value="XM_003099697.2"/>
</dbReference>
<evidence type="ECO:0008006" key="3">
    <source>
        <dbReference type="Google" id="ProtNLM"/>
    </source>
</evidence>
<organism evidence="2">
    <name type="scientific">Caenorhabditis remanei</name>
    <name type="common">Caenorhabditis vulgaris</name>
    <dbReference type="NCBI Taxonomy" id="31234"/>
    <lineage>
        <taxon>Eukaryota</taxon>
        <taxon>Metazoa</taxon>
        <taxon>Ecdysozoa</taxon>
        <taxon>Nematoda</taxon>
        <taxon>Chromadorea</taxon>
        <taxon>Rhabditida</taxon>
        <taxon>Rhabditina</taxon>
        <taxon>Rhabditomorpha</taxon>
        <taxon>Rhabditoidea</taxon>
        <taxon>Rhabditidae</taxon>
        <taxon>Peloderinae</taxon>
        <taxon>Caenorhabditis</taxon>
    </lineage>
</organism>
<dbReference type="HOGENOM" id="CLU_1116637_0_0_1"/>
<evidence type="ECO:0000313" key="1">
    <source>
        <dbReference type="EMBL" id="EFP10353.1"/>
    </source>
</evidence>
<dbReference type="STRING" id="31234.E3MVY7"/>
<reference evidence="1" key="1">
    <citation type="submission" date="2007-07" db="EMBL/GenBank/DDBJ databases">
        <title>PCAP assembly of the Caenorhabditis remanei genome.</title>
        <authorList>
            <consortium name="The Caenorhabditis remanei Sequencing Consortium"/>
            <person name="Wilson R.K."/>
        </authorList>
    </citation>
    <scope>NUCLEOTIDE SEQUENCE [LARGE SCALE GENOMIC DNA]</scope>
    <source>
        <strain evidence="1">PB4641</strain>
    </source>
</reference>
<accession>E3MVY7</accession>
<dbReference type="GeneID" id="9806575"/>
<gene>
    <name evidence="1" type="ORF">CRE_23631</name>
</gene>
<dbReference type="KEGG" id="crq:GCK72_002784"/>
<dbReference type="AlphaFoldDB" id="E3MVY7"/>
<dbReference type="Proteomes" id="UP000008281">
    <property type="component" value="Unassembled WGS sequence"/>
</dbReference>